<protein>
    <submittedName>
        <fullName evidence="4">ABC transporter substrate-binding protein</fullName>
    </submittedName>
</protein>
<dbReference type="Gene3D" id="3.40.190.10">
    <property type="entry name" value="Periplasmic binding protein-like II"/>
    <property type="match status" value="1"/>
</dbReference>
<evidence type="ECO:0000256" key="2">
    <source>
        <dbReference type="ARBA" id="ARBA00022448"/>
    </source>
</evidence>
<evidence type="ECO:0000313" key="4">
    <source>
        <dbReference type="EMBL" id="AWB83606.1"/>
    </source>
</evidence>
<dbReference type="GO" id="GO:1904680">
    <property type="term" value="F:peptide transmembrane transporter activity"/>
    <property type="evidence" value="ECO:0007669"/>
    <property type="project" value="TreeGrafter"/>
</dbReference>
<sequence length="515" mass="55744">MRTPGRGLVAVAAAAVLTAGCTSAVDRHIAAAHGSPVSGGTVRIATTNDLTPSLVYSGTKSSETTLTGLVYNELISYPPEGLEPRPELAEGWSVSPDGTVISLDLRRDVTFHDGRPFTSRDVAFSLRAYSDPANAGQLARVAQLIETINTDDPHRVVLTLSRPANNIFDLLAVVPIIDENSFEEWKHGKSYIGTGPFMFERWYPGSRVEFKANRGYWGGPPHIDGVDMLVTPDQKTQFSQLRSGSIDVLADSVPRDVAALDGNPAFKVVSAEEAGSMVYLGANVSTPALQDPRVREAISLAIDRHRIVSEVYLDRARATVLPWSEYSPAYDGMTDSASRNVERARELLGGSEAPRRITLSFASDSLEHRTVAQIIADNLSEIGIDVELEPTEYAAMISQLRSGSFPGLWVLGHGFSQYNPSTLVTSAFPFNAAKNSSNFSDPDYSSAVEASWNTPDPSSESARQSYWALNAELVSNAFVMEIAAPETAVITAGNLHDVTWTKRGELDLSAAYFTR</sequence>
<dbReference type="InterPro" id="IPR030678">
    <property type="entry name" value="Peptide/Ni-bd"/>
</dbReference>
<dbReference type="InterPro" id="IPR039424">
    <property type="entry name" value="SBP_5"/>
</dbReference>
<comment type="similarity">
    <text evidence="1">Belongs to the bacterial solute-binding protein 5 family.</text>
</comment>
<proteinExistence type="inferred from homology"/>
<dbReference type="InterPro" id="IPR000914">
    <property type="entry name" value="SBP_5_dom"/>
</dbReference>
<organism evidence="4 5">
    <name type="scientific">Corynebacterium liangguodongii</name>
    <dbReference type="NCBI Taxonomy" id="2079535"/>
    <lineage>
        <taxon>Bacteria</taxon>
        <taxon>Bacillati</taxon>
        <taxon>Actinomycetota</taxon>
        <taxon>Actinomycetes</taxon>
        <taxon>Mycobacteriales</taxon>
        <taxon>Corynebacteriaceae</taxon>
        <taxon>Corynebacterium</taxon>
    </lineage>
</organism>
<name>A0A2S0WCW9_9CORY</name>
<dbReference type="GO" id="GO:0015833">
    <property type="term" value="P:peptide transport"/>
    <property type="evidence" value="ECO:0007669"/>
    <property type="project" value="TreeGrafter"/>
</dbReference>
<evidence type="ECO:0000256" key="1">
    <source>
        <dbReference type="ARBA" id="ARBA00005695"/>
    </source>
</evidence>
<dbReference type="EMBL" id="CP026948">
    <property type="protein sequence ID" value="AWB83606.1"/>
    <property type="molecule type" value="Genomic_DNA"/>
</dbReference>
<dbReference type="PROSITE" id="PS51257">
    <property type="entry name" value="PROKAR_LIPOPROTEIN"/>
    <property type="match status" value="1"/>
</dbReference>
<keyword evidence="2" id="KW-0813">Transport</keyword>
<dbReference type="Gene3D" id="3.10.105.10">
    <property type="entry name" value="Dipeptide-binding Protein, Domain 3"/>
    <property type="match status" value="1"/>
</dbReference>
<dbReference type="PANTHER" id="PTHR30290">
    <property type="entry name" value="PERIPLASMIC BINDING COMPONENT OF ABC TRANSPORTER"/>
    <property type="match status" value="1"/>
</dbReference>
<gene>
    <name evidence="4" type="ORF">C3E79_03155</name>
</gene>
<keyword evidence="5" id="KW-1185">Reference proteome</keyword>
<dbReference type="GO" id="GO:0043190">
    <property type="term" value="C:ATP-binding cassette (ABC) transporter complex"/>
    <property type="evidence" value="ECO:0007669"/>
    <property type="project" value="InterPro"/>
</dbReference>
<dbReference type="GO" id="GO:0042597">
    <property type="term" value="C:periplasmic space"/>
    <property type="evidence" value="ECO:0007669"/>
    <property type="project" value="UniProtKB-ARBA"/>
</dbReference>
<dbReference type="PANTHER" id="PTHR30290:SF9">
    <property type="entry name" value="OLIGOPEPTIDE-BINDING PROTEIN APPA"/>
    <property type="match status" value="1"/>
</dbReference>
<dbReference type="CDD" id="cd00995">
    <property type="entry name" value="PBP2_NikA_DppA_OppA_like"/>
    <property type="match status" value="1"/>
</dbReference>
<evidence type="ECO:0000256" key="3">
    <source>
        <dbReference type="ARBA" id="ARBA00022729"/>
    </source>
</evidence>
<dbReference type="Proteomes" id="UP000244754">
    <property type="component" value="Chromosome"/>
</dbReference>
<dbReference type="PIRSF" id="PIRSF002741">
    <property type="entry name" value="MppA"/>
    <property type="match status" value="1"/>
</dbReference>
<reference evidence="5" key="1">
    <citation type="submission" date="2018-01" db="EMBL/GenBank/DDBJ databases">
        <authorList>
            <person name="Li J."/>
        </authorList>
    </citation>
    <scope>NUCLEOTIDE SEQUENCE [LARGE SCALE GENOMIC DNA]</scope>
    <source>
        <strain evidence="5">2184</strain>
    </source>
</reference>
<dbReference type="AlphaFoldDB" id="A0A2S0WCW9"/>
<dbReference type="SUPFAM" id="SSF53850">
    <property type="entry name" value="Periplasmic binding protein-like II"/>
    <property type="match status" value="1"/>
</dbReference>
<dbReference type="KEGG" id="clia:C3E79_03155"/>
<keyword evidence="3" id="KW-0732">Signal</keyword>
<accession>A0A2S0WCW9</accession>
<dbReference type="Pfam" id="PF00496">
    <property type="entry name" value="SBP_bac_5"/>
    <property type="match status" value="1"/>
</dbReference>
<evidence type="ECO:0000313" key="5">
    <source>
        <dbReference type="Proteomes" id="UP000244754"/>
    </source>
</evidence>